<dbReference type="RefSeq" id="WP_135567772.1">
    <property type="nucleotide sequence ID" value="NZ_CP103060.1"/>
</dbReference>
<dbReference type="Gene3D" id="3.40.630.30">
    <property type="match status" value="1"/>
</dbReference>
<name>A0A8H1QKP3_9ACTN</name>
<dbReference type="SUPFAM" id="SSF55729">
    <property type="entry name" value="Acyl-CoA N-acyltransferases (Nat)"/>
    <property type="match status" value="1"/>
</dbReference>
<keyword evidence="2" id="KW-0808">Transferase</keyword>
<gene>
    <name evidence="2" type="ORF">D8771_32185</name>
</gene>
<protein>
    <submittedName>
        <fullName evidence="2">GNAT family N-acetyltransferase</fullName>
    </submittedName>
</protein>
<sequence>MTQSRAVTVARLDGAGAARDEGPSRSVYAEVFAEPPYGETGDAVAAAFRRFRSQTRKPGFRAALARGPGDEPVGMAYGYPPAADTRWWEGMSEPVSDAMRHEDGRRTFGLMELAVRQRRRGQGVARRLHTALLDGPGTERVLLNIRPDSAAAVAAYRSWGYQKVGSTRPWPGAVVHDVMLLRLPGLPSSAGEGGAGVVE</sequence>
<organism evidence="2 3">
    <name type="scientific">Streptomyces albus</name>
    <dbReference type="NCBI Taxonomy" id="1888"/>
    <lineage>
        <taxon>Bacteria</taxon>
        <taxon>Bacillati</taxon>
        <taxon>Actinomycetota</taxon>
        <taxon>Actinomycetes</taxon>
        <taxon>Kitasatosporales</taxon>
        <taxon>Streptomycetaceae</taxon>
        <taxon>Streptomyces</taxon>
    </lineage>
</organism>
<evidence type="ECO:0000259" key="1">
    <source>
        <dbReference type="PROSITE" id="PS51186"/>
    </source>
</evidence>
<evidence type="ECO:0000313" key="3">
    <source>
        <dbReference type="Proteomes" id="UP000298111"/>
    </source>
</evidence>
<dbReference type="PROSITE" id="PS51186">
    <property type="entry name" value="GNAT"/>
    <property type="match status" value="1"/>
</dbReference>
<dbReference type="AlphaFoldDB" id="A0A8H1QKP3"/>
<reference evidence="2 3" key="1">
    <citation type="submission" date="2018-10" db="EMBL/GenBank/DDBJ databases">
        <title>Isolation of pseudouridimycin from Streptomyces albus DSM 40763.</title>
        <authorList>
            <person name="Rosenqvist P."/>
            <person name="Metsae-Ketelae M."/>
            <person name="Virta P."/>
        </authorList>
    </citation>
    <scope>NUCLEOTIDE SEQUENCE [LARGE SCALE GENOMIC DNA]</scope>
    <source>
        <strain evidence="2 3">DSM 40763</strain>
    </source>
</reference>
<dbReference type="GeneID" id="75181715"/>
<dbReference type="Pfam" id="PF00583">
    <property type="entry name" value="Acetyltransf_1"/>
    <property type="match status" value="1"/>
</dbReference>
<accession>A0A8H1QKP3</accession>
<dbReference type="GO" id="GO:0016747">
    <property type="term" value="F:acyltransferase activity, transferring groups other than amino-acyl groups"/>
    <property type="evidence" value="ECO:0007669"/>
    <property type="project" value="InterPro"/>
</dbReference>
<proteinExistence type="predicted"/>
<comment type="caution">
    <text evidence="2">The sequence shown here is derived from an EMBL/GenBank/DDBJ whole genome shotgun (WGS) entry which is preliminary data.</text>
</comment>
<feature type="domain" description="N-acetyltransferase" evidence="1">
    <location>
        <begin position="7"/>
        <end position="184"/>
    </location>
</feature>
<dbReference type="InterPro" id="IPR016181">
    <property type="entry name" value="Acyl_CoA_acyltransferase"/>
</dbReference>
<evidence type="ECO:0000313" key="2">
    <source>
        <dbReference type="EMBL" id="TGG75667.1"/>
    </source>
</evidence>
<dbReference type="InterPro" id="IPR000182">
    <property type="entry name" value="GNAT_dom"/>
</dbReference>
<dbReference type="Proteomes" id="UP000298111">
    <property type="component" value="Unassembled WGS sequence"/>
</dbReference>
<dbReference type="EMBL" id="RCIY01000114">
    <property type="protein sequence ID" value="TGG75667.1"/>
    <property type="molecule type" value="Genomic_DNA"/>
</dbReference>